<proteinExistence type="inferred from homology"/>
<dbReference type="Proteomes" id="UP000694941">
    <property type="component" value="Unplaced"/>
</dbReference>
<protein>
    <submittedName>
        <fullName evidence="10">DnaJ homolog subfamily A member 2-like</fullName>
    </submittedName>
</protein>
<dbReference type="Pfam" id="PF01556">
    <property type="entry name" value="DnaJ_C"/>
    <property type="match status" value="1"/>
</dbReference>
<dbReference type="Pfam" id="PF00684">
    <property type="entry name" value="DnaJ_CXXCXGXG"/>
    <property type="match status" value="1"/>
</dbReference>
<dbReference type="SUPFAM" id="SSF49493">
    <property type="entry name" value="HSP40/DnaJ peptide-binding domain"/>
    <property type="match status" value="2"/>
</dbReference>
<evidence type="ECO:0000259" key="7">
    <source>
        <dbReference type="PROSITE" id="PS50076"/>
    </source>
</evidence>
<dbReference type="CDD" id="cd06257">
    <property type="entry name" value="DnaJ"/>
    <property type="match status" value="1"/>
</dbReference>
<dbReference type="PRINTS" id="PR00625">
    <property type="entry name" value="JDOMAIN"/>
</dbReference>
<dbReference type="InterPro" id="IPR002939">
    <property type="entry name" value="DnaJ_C"/>
</dbReference>
<dbReference type="SMART" id="SM00271">
    <property type="entry name" value="DnaJ"/>
    <property type="match status" value="1"/>
</dbReference>
<dbReference type="PANTHER" id="PTHR43888">
    <property type="entry name" value="DNAJ-LIKE-2, ISOFORM A-RELATED"/>
    <property type="match status" value="1"/>
</dbReference>
<dbReference type="GeneID" id="106478189"/>
<dbReference type="Pfam" id="PF00226">
    <property type="entry name" value="DnaJ"/>
    <property type="match status" value="1"/>
</dbReference>
<evidence type="ECO:0000256" key="3">
    <source>
        <dbReference type="ARBA" id="ARBA00022771"/>
    </source>
</evidence>
<dbReference type="PROSITE" id="PS51188">
    <property type="entry name" value="ZF_CR"/>
    <property type="match status" value="1"/>
</dbReference>
<dbReference type="CDD" id="cd10719">
    <property type="entry name" value="DnaJ_zf"/>
    <property type="match status" value="1"/>
</dbReference>
<gene>
    <name evidence="10" type="primary">LOC106478189</name>
</gene>
<evidence type="ECO:0000313" key="10">
    <source>
        <dbReference type="RefSeq" id="XP_013794169.1"/>
    </source>
</evidence>
<evidence type="ECO:0000256" key="5">
    <source>
        <dbReference type="PROSITE-ProRule" id="PRU00546"/>
    </source>
</evidence>
<dbReference type="InterPro" id="IPR001305">
    <property type="entry name" value="HSP_DnaJ_Cys-rich_dom"/>
</dbReference>
<sequence length="412" mass="45738">MGDTKLYDLLGVSPNASDSEIKKSYRRLAKEYHPDKNPQEGERFKEISFAYEVLSDSKKRQIYDSYGIKGLQEGHHVDGFSDDIFSHLFGGGLFGAMGMGFGGGGRRRKQKGDDTIHPLKVSLEDLYNGKTAKLQLSKNVICSTCNGEGGKHGSSQTCRACHGQGIKLTLRQLGPGMVQQMRSVCPDCRGEGEVIKDKDRCKVCRGNKVVNEKKILEVHVDKGMRDGQKVQFRGEGDQKPGMEPGDVVIVLQEKPHPHFQRNGNDLYMNHKVNLTEALCGFCIAIKHLDGRDLIVKHPPGEVVKPGTIKGIQGEGMPIYRDPFEKGNLYVKLDVEFPPDHFAEVEKLKLLEKLLPKRPLCKIPQGEHVEEVDLHDYDPNTSRSQGAGRFSEAYESDDDAGVHMGPGVQCAQQ</sequence>
<keyword evidence="4 5" id="KW-0862">Zinc</keyword>
<dbReference type="SUPFAM" id="SSF57938">
    <property type="entry name" value="DnaJ/Hsp40 cysteine-rich domain"/>
    <property type="match status" value="1"/>
</dbReference>
<keyword evidence="2" id="KW-0677">Repeat</keyword>
<accession>A0ABM1C4T5</accession>
<dbReference type="RefSeq" id="XP_013794169.1">
    <property type="nucleotide sequence ID" value="XM_013938715.2"/>
</dbReference>
<feature type="domain" description="CR-type" evidence="8">
    <location>
        <begin position="129"/>
        <end position="213"/>
    </location>
</feature>
<feature type="domain" description="J" evidence="7">
    <location>
        <begin position="5"/>
        <end position="67"/>
    </location>
</feature>
<dbReference type="InterPro" id="IPR018253">
    <property type="entry name" value="DnaJ_domain_CS"/>
</dbReference>
<dbReference type="InterPro" id="IPR036869">
    <property type="entry name" value="J_dom_sf"/>
</dbReference>
<evidence type="ECO:0000313" key="9">
    <source>
        <dbReference type="Proteomes" id="UP000694941"/>
    </source>
</evidence>
<dbReference type="InterPro" id="IPR012724">
    <property type="entry name" value="DnaJ"/>
</dbReference>
<keyword evidence="3 5" id="KW-0863">Zinc-finger</keyword>
<dbReference type="Gene3D" id="2.10.230.10">
    <property type="entry name" value="Heat shock protein DnaJ, cysteine-rich domain"/>
    <property type="match status" value="1"/>
</dbReference>
<evidence type="ECO:0000259" key="8">
    <source>
        <dbReference type="PROSITE" id="PS51188"/>
    </source>
</evidence>
<evidence type="ECO:0000256" key="4">
    <source>
        <dbReference type="ARBA" id="ARBA00022833"/>
    </source>
</evidence>
<reference evidence="10" key="1">
    <citation type="submission" date="2025-08" db="UniProtKB">
        <authorList>
            <consortium name="RefSeq"/>
        </authorList>
    </citation>
    <scope>IDENTIFICATION</scope>
    <source>
        <tissue evidence="10">Muscle</tissue>
    </source>
</reference>
<dbReference type="HAMAP" id="MF_01152">
    <property type="entry name" value="DnaJ"/>
    <property type="match status" value="1"/>
</dbReference>
<feature type="zinc finger region" description="CR-type" evidence="5">
    <location>
        <begin position="129"/>
        <end position="213"/>
    </location>
</feature>
<dbReference type="InterPro" id="IPR008971">
    <property type="entry name" value="HSP40/DnaJ_pept-bd"/>
</dbReference>
<dbReference type="SUPFAM" id="SSF46565">
    <property type="entry name" value="Chaperone J-domain"/>
    <property type="match status" value="1"/>
</dbReference>
<dbReference type="PROSITE" id="PS00636">
    <property type="entry name" value="DNAJ_1"/>
    <property type="match status" value="1"/>
</dbReference>
<evidence type="ECO:0000256" key="1">
    <source>
        <dbReference type="ARBA" id="ARBA00022723"/>
    </source>
</evidence>
<dbReference type="Gene3D" id="2.60.260.20">
    <property type="entry name" value="Urease metallochaperone UreE, N-terminal domain"/>
    <property type="match status" value="2"/>
</dbReference>
<feature type="region of interest" description="Disordered" evidence="6">
    <location>
        <begin position="374"/>
        <end position="412"/>
    </location>
</feature>
<keyword evidence="9" id="KW-1185">Reference proteome</keyword>
<dbReference type="InterPro" id="IPR001623">
    <property type="entry name" value="DnaJ_domain"/>
</dbReference>
<dbReference type="PROSITE" id="PS50076">
    <property type="entry name" value="DNAJ_2"/>
    <property type="match status" value="1"/>
</dbReference>
<dbReference type="Gene3D" id="1.10.287.110">
    <property type="entry name" value="DnaJ domain"/>
    <property type="match status" value="1"/>
</dbReference>
<evidence type="ECO:0000256" key="6">
    <source>
        <dbReference type="SAM" id="MobiDB-lite"/>
    </source>
</evidence>
<keyword evidence="1 5" id="KW-0479">Metal-binding</keyword>
<evidence type="ECO:0000256" key="2">
    <source>
        <dbReference type="ARBA" id="ARBA00022737"/>
    </source>
</evidence>
<organism evidence="9 10">
    <name type="scientific">Limulus polyphemus</name>
    <name type="common">Atlantic horseshoe crab</name>
    <dbReference type="NCBI Taxonomy" id="6850"/>
    <lineage>
        <taxon>Eukaryota</taxon>
        <taxon>Metazoa</taxon>
        <taxon>Ecdysozoa</taxon>
        <taxon>Arthropoda</taxon>
        <taxon>Chelicerata</taxon>
        <taxon>Merostomata</taxon>
        <taxon>Xiphosura</taxon>
        <taxon>Limulidae</taxon>
        <taxon>Limulus</taxon>
    </lineage>
</organism>
<name>A0ABM1C4T5_LIMPO</name>
<dbReference type="InterPro" id="IPR036410">
    <property type="entry name" value="HSP_DnaJ_Cys-rich_dom_sf"/>
</dbReference>
<dbReference type="InterPro" id="IPR044713">
    <property type="entry name" value="DNJA1/2-like"/>
</dbReference>
<dbReference type="CDD" id="cd10747">
    <property type="entry name" value="DnaJ_C"/>
    <property type="match status" value="1"/>
</dbReference>